<keyword evidence="3" id="KW-1185">Reference proteome</keyword>
<organism evidence="2 3">
    <name type="scientific">Oceanobacillus bengalensis</name>
    <dbReference type="NCBI Taxonomy" id="1435466"/>
    <lineage>
        <taxon>Bacteria</taxon>
        <taxon>Bacillati</taxon>
        <taxon>Bacillota</taxon>
        <taxon>Bacilli</taxon>
        <taxon>Bacillales</taxon>
        <taxon>Bacillaceae</taxon>
        <taxon>Oceanobacillus</taxon>
    </lineage>
</organism>
<keyword evidence="1" id="KW-0472">Membrane</keyword>
<evidence type="ECO:0000313" key="3">
    <source>
        <dbReference type="Proteomes" id="UP000281813"/>
    </source>
</evidence>
<dbReference type="Proteomes" id="UP000281813">
    <property type="component" value="Unassembled WGS sequence"/>
</dbReference>
<comment type="caution">
    <text evidence="2">The sequence shown here is derived from an EMBL/GenBank/DDBJ whole genome shotgun (WGS) entry which is preliminary data.</text>
</comment>
<reference evidence="2 3" key="1">
    <citation type="journal article" date="2015" name="Antonie Van Leeuwenhoek">
        <title>Oceanobacillus bengalensis sp. nov., a bacterium isolated from seawater of the Bay of Bengal.</title>
        <authorList>
            <person name="Yongchang O."/>
            <person name="Xiang W."/>
            <person name="Wang G."/>
        </authorList>
    </citation>
    <scope>NUCLEOTIDE SEQUENCE [LARGE SCALE GENOMIC DNA]</scope>
    <source>
        <strain evidence="2 3">MCCC 1K00260</strain>
    </source>
</reference>
<dbReference type="RefSeq" id="WP_121128816.1">
    <property type="nucleotide sequence ID" value="NZ_JBHUFK010000001.1"/>
</dbReference>
<keyword evidence="1" id="KW-0812">Transmembrane</keyword>
<feature type="transmembrane region" description="Helical" evidence="1">
    <location>
        <begin position="12"/>
        <end position="31"/>
    </location>
</feature>
<name>A0A494Z5E4_9BACI</name>
<accession>A0A494Z5E4</accession>
<protein>
    <submittedName>
        <fullName evidence="2">Uncharacterized protein</fullName>
    </submittedName>
</protein>
<dbReference type="EMBL" id="RBZO01000004">
    <property type="protein sequence ID" value="RKQ17536.1"/>
    <property type="molecule type" value="Genomic_DNA"/>
</dbReference>
<evidence type="ECO:0000256" key="1">
    <source>
        <dbReference type="SAM" id="Phobius"/>
    </source>
</evidence>
<proteinExistence type="predicted"/>
<feature type="transmembrane region" description="Helical" evidence="1">
    <location>
        <begin position="37"/>
        <end position="61"/>
    </location>
</feature>
<gene>
    <name evidence="2" type="ORF">D8M05_03825</name>
</gene>
<evidence type="ECO:0000313" key="2">
    <source>
        <dbReference type="EMBL" id="RKQ17536.1"/>
    </source>
</evidence>
<sequence>MQSYGKILNVTRYICGTLLTIGTIMFLYGAFVSGLSTVTGIGIGVVMGAVFIFIMGLFLEITDEMIVKKR</sequence>
<keyword evidence="1" id="KW-1133">Transmembrane helix</keyword>
<dbReference type="AlphaFoldDB" id="A0A494Z5E4"/>
<dbReference type="OrthoDB" id="2438366at2"/>